<accession>A0ABW3PFF6</accession>
<gene>
    <name evidence="2" type="ORF">ACFQ2T_08265</name>
</gene>
<name>A0ABW3PFF6_9PROT</name>
<evidence type="ECO:0000313" key="2">
    <source>
        <dbReference type="EMBL" id="MFD1122492.1"/>
    </source>
</evidence>
<reference evidence="3" key="1">
    <citation type="journal article" date="2019" name="Int. J. Syst. Evol. Microbiol.">
        <title>The Global Catalogue of Microorganisms (GCM) 10K type strain sequencing project: providing services to taxonomists for standard genome sequencing and annotation.</title>
        <authorList>
            <consortium name="The Broad Institute Genomics Platform"/>
            <consortium name="The Broad Institute Genome Sequencing Center for Infectious Disease"/>
            <person name="Wu L."/>
            <person name="Ma J."/>
        </authorList>
    </citation>
    <scope>NUCLEOTIDE SEQUENCE [LARGE SCALE GENOMIC DNA]</scope>
    <source>
        <strain evidence="3">CCUG 58411</strain>
    </source>
</reference>
<keyword evidence="1" id="KW-0732">Signal</keyword>
<sequence>MNQSLRLILFCSMLFLNDSVTATPKVDFSGHWLDCESYQGAEVCSGYMLRQQGSMVCGMGSSFASGSQYENHLKGEAKDNVLLVRLECGAGSATKCPKFGTPNHAPLLLCGNHFYITRETACNKVVQLKTSRPFRKVSAKKFAQKVGEPEFAICKNVL</sequence>
<organism evidence="2 3">
    <name type="scientific">Methylophilus flavus</name>
    <dbReference type="NCBI Taxonomy" id="640084"/>
    <lineage>
        <taxon>Bacteria</taxon>
        <taxon>Pseudomonadati</taxon>
        <taxon>Pseudomonadota</taxon>
        <taxon>Betaproteobacteria</taxon>
        <taxon>Nitrosomonadales</taxon>
        <taxon>Methylophilaceae</taxon>
        <taxon>Methylophilus</taxon>
    </lineage>
</organism>
<dbReference type="Proteomes" id="UP001597206">
    <property type="component" value="Unassembled WGS sequence"/>
</dbReference>
<protein>
    <submittedName>
        <fullName evidence="2">Uncharacterized protein</fullName>
    </submittedName>
</protein>
<evidence type="ECO:0000313" key="3">
    <source>
        <dbReference type="Proteomes" id="UP001597206"/>
    </source>
</evidence>
<feature type="chain" id="PRO_5046086749" evidence="1">
    <location>
        <begin position="23"/>
        <end position="158"/>
    </location>
</feature>
<feature type="signal peptide" evidence="1">
    <location>
        <begin position="1"/>
        <end position="22"/>
    </location>
</feature>
<comment type="caution">
    <text evidence="2">The sequence shown here is derived from an EMBL/GenBank/DDBJ whole genome shotgun (WGS) entry which is preliminary data.</text>
</comment>
<dbReference type="RefSeq" id="WP_379032972.1">
    <property type="nucleotide sequence ID" value="NZ_JBHTLN010000001.1"/>
</dbReference>
<keyword evidence="3" id="KW-1185">Reference proteome</keyword>
<evidence type="ECO:0000256" key="1">
    <source>
        <dbReference type="SAM" id="SignalP"/>
    </source>
</evidence>
<proteinExistence type="predicted"/>
<dbReference type="EMBL" id="JBHTLN010000001">
    <property type="protein sequence ID" value="MFD1122492.1"/>
    <property type="molecule type" value="Genomic_DNA"/>
</dbReference>